<dbReference type="InterPro" id="IPR013976">
    <property type="entry name" value="HDOD"/>
</dbReference>
<organism evidence="2 3">
    <name type="scientific">Deefgea salmonis</name>
    <dbReference type="NCBI Taxonomy" id="2875502"/>
    <lineage>
        <taxon>Bacteria</taxon>
        <taxon>Pseudomonadati</taxon>
        <taxon>Pseudomonadota</taxon>
        <taxon>Betaproteobacteria</taxon>
        <taxon>Neisseriales</taxon>
        <taxon>Chitinibacteraceae</taxon>
        <taxon>Deefgea</taxon>
    </lineage>
</organism>
<name>A0ABS8BGN3_9NEIS</name>
<dbReference type="Pfam" id="PF08668">
    <property type="entry name" value="HDOD"/>
    <property type="match status" value="1"/>
</dbReference>
<dbReference type="PANTHER" id="PTHR33525:SF3">
    <property type="entry name" value="RIBONUCLEASE Y"/>
    <property type="match status" value="1"/>
</dbReference>
<comment type="caution">
    <text evidence="2">The sequence shown here is derived from an EMBL/GenBank/DDBJ whole genome shotgun (WGS) entry which is preliminary data.</text>
</comment>
<dbReference type="InterPro" id="IPR003607">
    <property type="entry name" value="HD/PDEase_dom"/>
</dbReference>
<evidence type="ECO:0000313" key="2">
    <source>
        <dbReference type="EMBL" id="MCB5194869.1"/>
    </source>
</evidence>
<proteinExistence type="predicted"/>
<reference evidence="2 3" key="1">
    <citation type="submission" date="2021-10" db="EMBL/GenBank/DDBJ databases">
        <authorList>
            <person name="Chen M."/>
        </authorList>
    </citation>
    <scope>NUCLEOTIDE SEQUENCE [LARGE SCALE GENOMIC DNA]</scope>
    <source>
        <strain evidence="2 3">H3-26</strain>
    </source>
</reference>
<dbReference type="SUPFAM" id="SSF109604">
    <property type="entry name" value="HD-domain/PDEase-like"/>
    <property type="match status" value="1"/>
</dbReference>
<dbReference type="EMBL" id="JAJAWG010000001">
    <property type="protein sequence ID" value="MCB5194869.1"/>
    <property type="molecule type" value="Genomic_DNA"/>
</dbReference>
<dbReference type="Proteomes" id="UP001198034">
    <property type="component" value="Unassembled WGS sequence"/>
</dbReference>
<dbReference type="CDD" id="cd00077">
    <property type="entry name" value="HDc"/>
    <property type="match status" value="1"/>
</dbReference>
<accession>A0ABS8BGN3</accession>
<sequence>MTMTATENKSSTELRDQYLAMLEDIAKELDGNTIFPVCFDASIQIGAAMKDPNASIQKIAHEVEKDPLITTKLLKLANSVSYNPSGRTIVNIENAVTRLGLGVARSAALACAMDQLSRSAQLAPFEAQSKLWWQHSLKTAVIARVLCKQLAPRLNPDLAFLAGLVHDLGAFFMLDRAGRNPELLERPKTVEYLVAQWHDSIGTVLLDTLSLPEDIIDAVRDNDLPRPPTTQLRRLTDVIYVANLFAGGLDEINKQDLPEPFIPTELNDPQYTDLSHEMNEAYQEMLGVF</sequence>
<dbReference type="InterPro" id="IPR052340">
    <property type="entry name" value="RNase_Y/CdgJ"/>
</dbReference>
<dbReference type="Gene3D" id="1.10.3210.10">
    <property type="entry name" value="Hypothetical protein af1432"/>
    <property type="match status" value="1"/>
</dbReference>
<keyword evidence="3" id="KW-1185">Reference proteome</keyword>
<dbReference type="PROSITE" id="PS51833">
    <property type="entry name" value="HDOD"/>
    <property type="match status" value="1"/>
</dbReference>
<gene>
    <name evidence="2" type="ORF">LG219_01010</name>
</gene>
<protein>
    <submittedName>
        <fullName evidence="2">HDOD domain-containing protein</fullName>
    </submittedName>
</protein>
<evidence type="ECO:0000259" key="1">
    <source>
        <dbReference type="PROSITE" id="PS51833"/>
    </source>
</evidence>
<dbReference type="PANTHER" id="PTHR33525">
    <property type="match status" value="1"/>
</dbReference>
<feature type="domain" description="HDOD" evidence="1">
    <location>
        <begin position="35"/>
        <end position="225"/>
    </location>
</feature>
<evidence type="ECO:0000313" key="3">
    <source>
        <dbReference type="Proteomes" id="UP001198034"/>
    </source>
</evidence>